<dbReference type="Pfam" id="PF12833">
    <property type="entry name" value="HTH_18"/>
    <property type="match status" value="1"/>
</dbReference>
<proteinExistence type="predicted"/>
<dbReference type="GO" id="GO:0003700">
    <property type="term" value="F:DNA-binding transcription factor activity"/>
    <property type="evidence" value="ECO:0007669"/>
    <property type="project" value="InterPro"/>
</dbReference>
<evidence type="ECO:0000256" key="1">
    <source>
        <dbReference type="ARBA" id="ARBA00023015"/>
    </source>
</evidence>
<dbReference type="SMART" id="SM00342">
    <property type="entry name" value="HTH_ARAC"/>
    <property type="match status" value="1"/>
</dbReference>
<dbReference type="CDD" id="cd03137">
    <property type="entry name" value="GATase1_AraC_1"/>
    <property type="match status" value="1"/>
</dbReference>
<keyword evidence="2" id="KW-0238">DNA-binding</keyword>
<keyword evidence="1" id="KW-0805">Transcription regulation</keyword>
<gene>
    <name evidence="5" type="ORF">BJY24_005812</name>
</gene>
<dbReference type="EMBL" id="JACHIT010000002">
    <property type="protein sequence ID" value="MBB5916900.1"/>
    <property type="molecule type" value="Genomic_DNA"/>
</dbReference>
<protein>
    <submittedName>
        <fullName evidence="5">AraC family transcriptional activator FtrA</fullName>
    </submittedName>
</protein>
<name>A0A7W9PJ70_9NOCA</name>
<dbReference type="InterPro" id="IPR009057">
    <property type="entry name" value="Homeodomain-like_sf"/>
</dbReference>
<keyword evidence="3" id="KW-0804">Transcription</keyword>
<dbReference type="GO" id="GO:0043565">
    <property type="term" value="F:sequence-specific DNA binding"/>
    <property type="evidence" value="ECO:0007669"/>
    <property type="project" value="InterPro"/>
</dbReference>
<dbReference type="SUPFAM" id="SSF52317">
    <property type="entry name" value="Class I glutamine amidotransferase-like"/>
    <property type="match status" value="1"/>
</dbReference>
<organism evidence="5 6">
    <name type="scientific">Nocardia transvalensis</name>
    <dbReference type="NCBI Taxonomy" id="37333"/>
    <lineage>
        <taxon>Bacteria</taxon>
        <taxon>Bacillati</taxon>
        <taxon>Actinomycetota</taxon>
        <taxon>Actinomycetes</taxon>
        <taxon>Mycobacteriales</taxon>
        <taxon>Nocardiaceae</taxon>
        <taxon>Nocardia</taxon>
    </lineage>
</organism>
<evidence type="ECO:0000313" key="5">
    <source>
        <dbReference type="EMBL" id="MBB5916900.1"/>
    </source>
</evidence>
<evidence type="ECO:0000256" key="2">
    <source>
        <dbReference type="ARBA" id="ARBA00023125"/>
    </source>
</evidence>
<evidence type="ECO:0000313" key="6">
    <source>
        <dbReference type="Proteomes" id="UP000540412"/>
    </source>
</evidence>
<dbReference type="PANTHER" id="PTHR43130">
    <property type="entry name" value="ARAC-FAMILY TRANSCRIPTIONAL REGULATOR"/>
    <property type="match status" value="1"/>
</dbReference>
<dbReference type="InterPro" id="IPR029062">
    <property type="entry name" value="Class_I_gatase-like"/>
</dbReference>
<sequence length="324" mass="34844">MLQVVALVAEPQASFELACVADVFGIERDGVPPWADFRVAAEQPGPVRAKAGYHIVVEHGLDSVTDAEIVFVTGWPTPDEPPSRSLTDALVRAHAHGATVVGLCSGTYVLAAVGLLDGRTATTHWSQTDDLARRYPSVQVTPDVLFVDHGDVATSGGAGAAADLALHIVRRRCGASLADTIARHMVLPPHRVGGQRQYAIQPQRRHTPGAMGGLLDWCVDHLAQDLSLRALAKRSGLSARTLHRRFETQLGTTPAAWVQQQRMMRAATLLQTTDLPVAAIAASVGLSDPANFRKQFRSATGINPNRYRDTFTSATMNNVLTRNT</sequence>
<dbReference type="AlphaFoldDB" id="A0A7W9PJ70"/>
<keyword evidence="6" id="KW-1185">Reference proteome</keyword>
<dbReference type="PANTHER" id="PTHR43130:SF3">
    <property type="entry name" value="HTH-TYPE TRANSCRIPTIONAL REGULATOR RV1931C"/>
    <property type="match status" value="1"/>
</dbReference>
<dbReference type="SUPFAM" id="SSF46689">
    <property type="entry name" value="Homeodomain-like"/>
    <property type="match status" value="2"/>
</dbReference>
<dbReference type="Gene3D" id="1.10.10.60">
    <property type="entry name" value="Homeodomain-like"/>
    <property type="match status" value="1"/>
</dbReference>
<dbReference type="RefSeq" id="WP_040748314.1">
    <property type="nucleotide sequence ID" value="NZ_JACHIT010000002.1"/>
</dbReference>
<dbReference type="Pfam" id="PF01965">
    <property type="entry name" value="DJ-1_PfpI"/>
    <property type="match status" value="1"/>
</dbReference>
<dbReference type="Gene3D" id="3.40.50.880">
    <property type="match status" value="1"/>
</dbReference>
<dbReference type="InterPro" id="IPR018062">
    <property type="entry name" value="HTH_AraC-typ_CS"/>
</dbReference>
<comment type="caution">
    <text evidence="5">The sequence shown here is derived from an EMBL/GenBank/DDBJ whole genome shotgun (WGS) entry which is preliminary data.</text>
</comment>
<dbReference type="InterPro" id="IPR018060">
    <property type="entry name" value="HTH_AraC"/>
</dbReference>
<evidence type="ECO:0000256" key="3">
    <source>
        <dbReference type="ARBA" id="ARBA00023163"/>
    </source>
</evidence>
<dbReference type="InterPro" id="IPR002818">
    <property type="entry name" value="DJ-1/PfpI"/>
</dbReference>
<reference evidence="5 6" key="1">
    <citation type="submission" date="2020-08" db="EMBL/GenBank/DDBJ databases">
        <title>Sequencing the genomes of 1000 actinobacteria strains.</title>
        <authorList>
            <person name="Klenk H.-P."/>
        </authorList>
    </citation>
    <scope>NUCLEOTIDE SEQUENCE [LARGE SCALE GENOMIC DNA]</scope>
    <source>
        <strain evidence="5 6">DSM 43582</strain>
    </source>
</reference>
<dbReference type="PROSITE" id="PS00041">
    <property type="entry name" value="HTH_ARAC_FAMILY_1"/>
    <property type="match status" value="1"/>
</dbReference>
<dbReference type="PROSITE" id="PS01124">
    <property type="entry name" value="HTH_ARAC_FAMILY_2"/>
    <property type="match status" value="1"/>
</dbReference>
<dbReference type="Proteomes" id="UP000540412">
    <property type="component" value="Unassembled WGS sequence"/>
</dbReference>
<feature type="domain" description="HTH araC/xylS-type" evidence="4">
    <location>
        <begin position="212"/>
        <end position="310"/>
    </location>
</feature>
<dbReference type="InterPro" id="IPR052158">
    <property type="entry name" value="INH-QAR"/>
</dbReference>
<evidence type="ECO:0000259" key="4">
    <source>
        <dbReference type="PROSITE" id="PS01124"/>
    </source>
</evidence>
<accession>A0A7W9PJ70</accession>